<feature type="compositionally biased region" description="Low complexity" evidence="3">
    <location>
        <begin position="751"/>
        <end position="766"/>
    </location>
</feature>
<dbReference type="Proteomes" id="UP000268162">
    <property type="component" value="Unassembled WGS sequence"/>
</dbReference>
<dbReference type="Pfam" id="PF01535">
    <property type="entry name" value="PPR"/>
    <property type="match status" value="2"/>
</dbReference>
<dbReference type="AlphaFoldDB" id="A0A4Q0A0N8"/>
<feature type="region of interest" description="Disordered" evidence="3">
    <location>
        <begin position="732"/>
        <end position="793"/>
    </location>
</feature>
<feature type="compositionally biased region" description="Basic and acidic residues" evidence="3">
    <location>
        <begin position="239"/>
        <end position="248"/>
    </location>
</feature>
<feature type="repeat" description="PPR" evidence="2">
    <location>
        <begin position="488"/>
        <end position="522"/>
    </location>
</feature>
<evidence type="ECO:0000313" key="5">
    <source>
        <dbReference type="Proteomes" id="UP000268162"/>
    </source>
</evidence>
<sequence length="1067" mass="118479">MVVPPPLAGIVNPWAIVYNFVSHSHLKRPPSPREFLTLLRCLAGLTDRDRTIRVEAALDYCRNQALFTPTPVVTTPEVVQQLIHHDPGWSAESLLASVWGGNQRWERSMLGGGRESKVATHVAKALTGQQHWQRELLLADPLAAHLSALRAFEFGRQLKVDVGLRGDALVAQLAYTEKTANYILGSALQRCDLPLAFNFLWDILDKESPPSESALRFLFQTVRNHKQFRQQLYIPNDPHTTDQLRDHPQSQPLPHHPESADGDSVNIHHPASLDETPFLDRPTEGGLPVYLLRRSYFLFEYLMTPPSLPRKSSVSSLADPWPRGNSPTATQSIPASSIEVLKPLNVGPLFTTNPAAHSTAGLADLNDDQLFQTLFTPPPVTPTANSGSLISHLIIESTVDRIIGNLEPLILYRPFYLPPAILTSAFKTLIQDGRIAVANGLFQSILGQIFDPSKAVLHQRPGLDAAASYTPSYLRFYHKYPWFSPPLNRLTFNTLIQGWFHARRPRLARWCLDLMIRCGIQPGVDTWNIFLLGFFSIEVASDAEAAWKLMRGVSWYPKSRRRREPLLPALSSHKAFQSSHPDLGNLSALGSLPAPDDGTYQVLLNGFGKARNIDMMLDVYNHLLANSAVIPTRQHYSTLLIHLNRSCDYEEAVQRLCGMVDGFRVDRLEKPRFPSMNPEPMSATTVDGQAPPTRPLFFPTTAVFNDLIRRLGEANQPDLALQVFEALNEAAQREPDESHHLIRTTVDLRDPPSTTSASISTTTSPTSPLPPSTSPSSSSLSGHPRQSMAGNSQSLYTPRFSNIITYNLLIRQFLARSDYPRAHRVFALIKCGVFPPNVDTYVLLIDDALRRGTLRKALMLFGEMTHRYHWQPTAALFNHFIDFYLQRARVAAAAAATTASSTSPHHDPPTQEADVDAHGSATEATRPIPRGGRPFRAALGTYRRFAAFHIPPTNRTFHLLLDGCVEHQAWDTTRQLLADLEDDERFVSSQLVERIFAGFLAAQRPWDALAVYEKFEKLAMRPPPADLASVAGNIRLSLGIQTPTTTLASAHNTGGAVSSSVSDDGAM</sequence>
<evidence type="ECO:0000256" key="1">
    <source>
        <dbReference type="ARBA" id="ARBA00022737"/>
    </source>
</evidence>
<feature type="region of interest" description="Disordered" evidence="3">
    <location>
        <begin position="896"/>
        <end position="930"/>
    </location>
</feature>
<organism evidence="4 5">
    <name type="scientific">Dimargaris cristalligena</name>
    <dbReference type="NCBI Taxonomy" id="215637"/>
    <lineage>
        <taxon>Eukaryota</taxon>
        <taxon>Fungi</taxon>
        <taxon>Fungi incertae sedis</taxon>
        <taxon>Zoopagomycota</taxon>
        <taxon>Kickxellomycotina</taxon>
        <taxon>Dimargaritomycetes</taxon>
        <taxon>Dimargaritales</taxon>
        <taxon>Dimargaritaceae</taxon>
        <taxon>Dimargaris</taxon>
    </lineage>
</organism>
<dbReference type="InterPro" id="IPR011990">
    <property type="entry name" value="TPR-like_helical_dom_sf"/>
</dbReference>
<dbReference type="PANTHER" id="PTHR47942">
    <property type="entry name" value="TETRATRICOPEPTIDE REPEAT (TPR)-LIKE SUPERFAMILY PROTEIN-RELATED"/>
    <property type="match status" value="1"/>
</dbReference>
<keyword evidence="1" id="KW-0677">Repeat</keyword>
<dbReference type="PROSITE" id="PS51375">
    <property type="entry name" value="PPR"/>
    <property type="match status" value="1"/>
</dbReference>
<feature type="region of interest" description="Disordered" evidence="3">
    <location>
        <begin position="236"/>
        <end position="279"/>
    </location>
</feature>
<gene>
    <name evidence="4" type="ORF">BJ085DRAFT_38576</name>
</gene>
<dbReference type="Gene3D" id="1.25.40.10">
    <property type="entry name" value="Tetratricopeptide repeat domain"/>
    <property type="match status" value="3"/>
</dbReference>
<dbReference type="InterPro" id="IPR002885">
    <property type="entry name" value="PPR_rpt"/>
</dbReference>
<dbReference type="EMBL" id="ML002261">
    <property type="protein sequence ID" value="RKP39567.1"/>
    <property type="molecule type" value="Genomic_DNA"/>
</dbReference>
<feature type="compositionally biased region" description="Basic and acidic residues" evidence="3">
    <location>
        <begin position="732"/>
        <end position="750"/>
    </location>
</feature>
<accession>A0A4Q0A0N8</accession>
<dbReference type="Pfam" id="PF13812">
    <property type="entry name" value="PPR_3"/>
    <property type="match status" value="1"/>
</dbReference>
<dbReference type="NCBIfam" id="TIGR00756">
    <property type="entry name" value="PPR"/>
    <property type="match status" value="1"/>
</dbReference>
<proteinExistence type="predicted"/>
<evidence type="ECO:0000313" key="4">
    <source>
        <dbReference type="EMBL" id="RKP39567.1"/>
    </source>
</evidence>
<keyword evidence="5" id="KW-1185">Reference proteome</keyword>
<dbReference type="PANTHER" id="PTHR47942:SF87">
    <property type="entry name" value="OS02G0679200 PROTEIN"/>
    <property type="match status" value="1"/>
</dbReference>
<reference evidence="5" key="1">
    <citation type="journal article" date="2018" name="Nat. Microbiol.">
        <title>Leveraging single-cell genomics to expand the fungal tree of life.</title>
        <authorList>
            <person name="Ahrendt S.R."/>
            <person name="Quandt C.A."/>
            <person name="Ciobanu D."/>
            <person name="Clum A."/>
            <person name="Salamov A."/>
            <person name="Andreopoulos B."/>
            <person name="Cheng J.F."/>
            <person name="Woyke T."/>
            <person name="Pelin A."/>
            <person name="Henrissat B."/>
            <person name="Reynolds N.K."/>
            <person name="Benny G.L."/>
            <person name="Smith M.E."/>
            <person name="James T.Y."/>
            <person name="Grigoriev I.V."/>
        </authorList>
    </citation>
    <scope>NUCLEOTIDE SEQUENCE [LARGE SCALE GENOMIC DNA]</scope>
    <source>
        <strain evidence="5">RSA 468</strain>
    </source>
</reference>
<name>A0A4Q0A0N8_9FUNG</name>
<evidence type="ECO:0000256" key="3">
    <source>
        <dbReference type="SAM" id="MobiDB-lite"/>
    </source>
</evidence>
<evidence type="ECO:0008006" key="6">
    <source>
        <dbReference type="Google" id="ProtNLM"/>
    </source>
</evidence>
<protein>
    <recommendedName>
        <fullName evidence="6">Pentatricopeptide repeat-containing protein</fullName>
    </recommendedName>
</protein>
<dbReference type="STRING" id="215637.A0A4Q0A0N8"/>
<dbReference type="InterPro" id="IPR051222">
    <property type="entry name" value="PPR/CCM1_RNA-binding"/>
</dbReference>
<evidence type="ECO:0000256" key="2">
    <source>
        <dbReference type="PROSITE-ProRule" id="PRU00708"/>
    </source>
</evidence>